<keyword evidence="1" id="KW-1133">Transmembrane helix</keyword>
<protein>
    <submittedName>
        <fullName evidence="2">Uncharacterized protein</fullName>
    </submittedName>
</protein>
<feature type="transmembrane region" description="Helical" evidence="1">
    <location>
        <begin position="77"/>
        <end position="96"/>
    </location>
</feature>
<evidence type="ECO:0000313" key="2">
    <source>
        <dbReference type="EMBL" id="TCJ19416.1"/>
    </source>
</evidence>
<dbReference type="Proteomes" id="UP000295244">
    <property type="component" value="Unassembled WGS sequence"/>
</dbReference>
<dbReference type="EMBL" id="SKBU01000008">
    <property type="protein sequence ID" value="TCJ19416.1"/>
    <property type="molecule type" value="Genomic_DNA"/>
</dbReference>
<gene>
    <name evidence="2" type="ORF">E0L93_04495</name>
</gene>
<keyword evidence="1" id="KW-0812">Transmembrane</keyword>
<evidence type="ECO:0000256" key="1">
    <source>
        <dbReference type="SAM" id="Phobius"/>
    </source>
</evidence>
<keyword evidence="3" id="KW-1185">Reference proteome</keyword>
<proteinExistence type="predicted"/>
<dbReference type="OrthoDB" id="9553982at2"/>
<name>A0A4R1BQ58_9ACTN</name>
<feature type="transmembrane region" description="Helical" evidence="1">
    <location>
        <begin position="37"/>
        <end position="65"/>
    </location>
</feature>
<comment type="caution">
    <text evidence="2">The sequence shown here is derived from an EMBL/GenBank/DDBJ whole genome shotgun (WGS) entry which is preliminary data.</text>
</comment>
<accession>A0A4R1BQ58</accession>
<organism evidence="2 3">
    <name type="scientific">Rubrobacter taiwanensis</name>
    <dbReference type="NCBI Taxonomy" id="185139"/>
    <lineage>
        <taxon>Bacteria</taxon>
        <taxon>Bacillati</taxon>
        <taxon>Actinomycetota</taxon>
        <taxon>Rubrobacteria</taxon>
        <taxon>Rubrobacterales</taxon>
        <taxon>Rubrobacteraceae</taxon>
        <taxon>Rubrobacter</taxon>
    </lineage>
</organism>
<dbReference type="AlphaFoldDB" id="A0A4R1BQ58"/>
<sequence>MSHWRLALGYSLLVASGAVVIGGIIWVYYAGAQAGGFAYGVAVGLASFVSTALTVSMLTSGSVLWRAIGAGSFVVRYGFVAVALGVPAYLGLWPVIPMVAGFAGVYLAENLILIPGALRMIGGSRREHKKGAERRVTA</sequence>
<evidence type="ECO:0000313" key="3">
    <source>
        <dbReference type="Proteomes" id="UP000295244"/>
    </source>
</evidence>
<dbReference type="RefSeq" id="WP_132689092.1">
    <property type="nucleotide sequence ID" value="NZ_SKBU01000008.1"/>
</dbReference>
<keyword evidence="1" id="KW-0472">Membrane</keyword>
<feature type="transmembrane region" description="Helical" evidence="1">
    <location>
        <begin position="7"/>
        <end position="31"/>
    </location>
</feature>
<reference evidence="2 3" key="1">
    <citation type="submission" date="2019-03" db="EMBL/GenBank/DDBJ databases">
        <title>Whole genome sequence of a novel Rubrobacter taiwanensis strain, isolated from Yellowstone National Park.</title>
        <authorList>
            <person name="Freed S."/>
            <person name="Ramaley R.F."/>
            <person name="Kyndt J.A."/>
        </authorList>
    </citation>
    <scope>NUCLEOTIDE SEQUENCE [LARGE SCALE GENOMIC DNA]</scope>
    <source>
        <strain evidence="2 3">Yellowstone</strain>
    </source>
</reference>
<feature type="transmembrane region" description="Helical" evidence="1">
    <location>
        <begin position="102"/>
        <end position="121"/>
    </location>
</feature>